<dbReference type="AlphaFoldDB" id="A0A7W9SV83"/>
<name>A0A7W9SV83_ARMRO</name>
<accession>A0A7W9SV83</accession>
<evidence type="ECO:0000313" key="2">
    <source>
        <dbReference type="EMBL" id="MBB6053456.1"/>
    </source>
</evidence>
<dbReference type="InterPro" id="IPR007436">
    <property type="entry name" value="DUF485"/>
</dbReference>
<evidence type="ECO:0000256" key="1">
    <source>
        <dbReference type="SAM" id="Phobius"/>
    </source>
</evidence>
<keyword evidence="3" id="KW-1185">Reference proteome</keyword>
<dbReference type="Pfam" id="PF04341">
    <property type="entry name" value="DUF485"/>
    <property type="match status" value="1"/>
</dbReference>
<proteinExistence type="predicted"/>
<evidence type="ECO:0000313" key="3">
    <source>
        <dbReference type="Proteomes" id="UP000520814"/>
    </source>
</evidence>
<comment type="caution">
    <text evidence="2">The sequence shown here is derived from an EMBL/GenBank/DDBJ whole genome shotgun (WGS) entry which is preliminary data.</text>
</comment>
<organism evidence="2 3">
    <name type="scientific">Armatimonas rosea</name>
    <dbReference type="NCBI Taxonomy" id="685828"/>
    <lineage>
        <taxon>Bacteria</taxon>
        <taxon>Bacillati</taxon>
        <taxon>Armatimonadota</taxon>
        <taxon>Armatimonadia</taxon>
        <taxon>Armatimonadales</taxon>
        <taxon>Armatimonadaceae</taxon>
        <taxon>Armatimonas</taxon>
    </lineage>
</organism>
<protein>
    <submittedName>
        <fullName evidence="2">Uncharacterized membrane protein (DUF485 family)</fullName>
    </submittedName>
</protein>
<dbReference type="Proteomes" id="UP000520814">
    <property type="component" value="Unassembled WGS sequence"/>
</dbReference>
<keyword evidence="1" id="KW-0472">Membrane</keyword>
<dbReference type="EMBL" id="JACHGW010000007">
    <property type="protein sequence ID" value="MBB6053456.1"/>
    <property type="molecule type" value="Genomic_DNA"/>
</dbReference>
<feature type="transmembrane region" description="Helical" evidence="1">
    <location>
        <begin position="21"/>
        <end position="39"/>
    </location>
</feature>
<gene>
    <name evidence="2" type="ORF">HNQ39_005291</name>
</gene>
<sequence>MNDKELLRSVMRRQAGLSLRVAAVFLGIIFLLPLVNLYAPALAATNVGGFSLTWLILGVLFYPITWGLSAYFIQRSNALEEAIVHENLKENLH</sequence>
<reference evidence="2 3" key="1">
    <citation type="submission" date="2020-08" db="EMBL/GenBank/DDBJ databases">
        <title>Genomic Encyclopedia of Type Strains, Phase IV (KMG-IV): sequencing the most valuable type-strain genomes for metagenomic binning, comparative biology and taxonomic classification.</title>
        <authorList>
            <person name="Goeker M."/>
        </authorList>
    </citation>
    <scope>NUCLEOTIDE SEQUENCE [LARGE SCALE GENOMIC DNA]</scope>
    <source>
        <strain evidence="2 3">DSM 23562</strain>
    </source>
</reference>
<keyword evidence="1" id="KW-1133">Transmembrane helix</keyword>
<dbReference type="RefSeq" id="WP_184203549.1">
    <property type="nucleotide sequence ID" value="NZ_JACHGW010000007.1"/>
</dbReference>
<keyword evidence="1" id="KW-0812">Transmembrane</keyword>
<feature type="transmembrane region" description="Helical" evidence="1">
    <location>
        <begin position="51"/>
        <end position="73"/>
    </location>
</feature>